<dbReference type="Pfam" id="PF02782">
    <property type="entry name" value="FGGY_C"/>
    <property type="match status" value="1"/>
</dbReference>
<feature type="binding site" evidence="10">
    <location>
        <position position="269"/>
    </location>
    <ligand>
        <name>ATP</name>
        <dbReference type="ChEBI" id="CHEBI:30616"/>
    </ligand>
</feature>
<dbReference type="InterPro" id="IPR005999">
    <property type="entry name" value="Glycerol_kin"/>
</dbReference>
<evidence type="ECO:0000256" key="6">
    <source>
        <dbReference type="ARBA" id="ARBA00022798"/>
    </source>
</evidence>
<feature type="binding site" evidence="10">
    <location>
        <position position="414"/>
    </location>
    <ligand>
        <name>ADP</name>
        <dbReference type="ChEBI" id="CHEBI:456216"/>
    </ligand>
</feature>
<dbReference type="UniPathway" id="UPA00618">
    <property type="reaction ID" value="UER00672"/>
</dbReference>
<evidence type="ECO:0000313" key="14">
    <source>
        <dbReference type="EMBL" id="SEQ73143.1"/>
    </source>
</evidence>
<feature type="binding site" evidence="10">
    <location>
        <position position="16"/>
    </location>
    <ligand>
        <name>ADP</name>
        <dbReference type="ChEBI" id="CHEBI:456216"/>
    </ligand>
</feature>
<dbReference type="InterPro" id="IPR018484">
    <property type="entry name" value="FGGY_N"/>
</dbReference>
<gene>
    <name evidence="10" type="primary">glpK</name>
    <name evidence="14" type="ORF">SAMN04488000_104165</name>
</gene>
<feature type="binding site" evidence="10">
    <location>
        <position position="135"/>
    </location>
    <ligand>
        <name>glycerol</name>
        <dbReference type="ChEBI" id="CHEBI:17754"/>
    </ligand>
</feature>
<reference evidence="15" key="1">
    <citation type="submission" date="2016-10" db="EMBL/GenBank/DDBJ databases">
        <authorList>
            <person name="Varghese N."/>
            <person name="Submissions S."/>
        </authorList>
    </citation>
    <scope>NUCLEOTIDE SEQUENCE [LARGE SCALE GENOMIC DNA]</scope>
    <source>
        <strain evidence="15">DSM 44437</strain>
    </source>
</reference>
<keyword evidence="3 10" id="KW-0808">Transferase</keyword>
<dbReference type="EC" id="2.7.1.30" evidence="10"/>
<evidence type="ECO:0000256" key="9">
    <source>
        <dbReference type="ARBA" id="ARBA00054633"/>
    </source>
</evidence>
<comment type="catalytic activity">
    <reaction evidence="8 10">
        <text>glycerol + ATP = sn-glycerol 3-phosphate + ADP + H(+)</text>
        <dbReference type="Rhea" id="RHEA:21644"/>
        <dbReference type="ChEBI" id="CHEBI:15378"/>
        <dbReference type="ChEBI" id="CHEBI:17754"/>
        <dbReference type="ChEBI" id="CHEBI:30616"/>
        <dbReference type="ChEBI" id="CHEBI:57597"/>
        <dbReference type="ChEBI" id="CHEBI:456216"/>
        <dbReference type="EC" id="2.7.1.30"/>
    </reaction>
</comment>
<dbReference type="InterPro" id="IPR018485">
    <property type="entry name" value="FGGY_C"/>
</dbReference>
<feature type="binding site" evidence="10">
    <location>
        <position position="82"/>
    </location>
    <ligand>
        <name>sn-glycerol 3-phosphate</name>
        <dbReference type="ChEBI" id="CHEBI:57597"/>
    </ligand>
</feature>
<evidence type="ECO:0000256" key="5">
    <source>
        <dbReference type="ARBA" id="ARBA00022777"/>
    </source>
</evidence>
<dbReference type="InterPro" id="IPR000577">
    <property type="entry name" value="Carb_kinase_FGGY"/>
</dbReference>
<proteinExistence type="inferred from homology"/>
<dbReference type="GO" id="GO:0005829">
    <property type="term" value="C:cytosol"/>
    <property type="evidence" value="ECO:0007669"/>
    <property type="project" value="UniProtKB-ARBA"/>
</dbReference>
<feature type="binding site" evidence="10">
    <location>
        <position position="82"/>
    </location>
    <ligand>
        <name>glycerol</name>
        <dbReference type="ChEBI" id="CHEBI:17754"/>
    </ligand>
</feature>
<evidence type="ECO:0000256" key="8">
    <source>
        <dbReference type="ARBA" id="ARBA00052101"/>
    </source>
</evidence>
<keyword evidence="6 10" id="KW-0319">Glycerol metabolism</keyword>
<dbReference type="EMBL" id="FOFV01000004">
    <property type="protein sequence ID" value="SEQ73143.1"/>
    <property type="molecule type" value="Genomic_DNA"/>
</dbReference>
<sequence length="502" mass="54457">MTQYVAAIDQGTTSTRCMIFDHSGRVVSVDQKEHEQIFPKAGWVEHDPKEVWQNTRQVAAGALAKADLSTSDIAAVGITNQRETAVVWDRNTGEPVYNAIVWQDTRTDKIVAELGALGGGQERYRAKVGLPLATYFSGPKVRWILDNVEGAREKAEAGDLLFGNMDTWVLWNMTGGTNGGVHVTDPTNASRTMLMDLDTLQWDASIASDMGIPTSMLPEIRSSSEVYGQVRERGALAGVPIAGILGDQQAATFGQACLSPGEAKNTYGTGNFMLLNTGTEKVMSENGLLTTVCYKIGEAPQVYALEGSIAVTGSLVQWLRDNLGMIGSAAEIEEHAKSVEDNGGAYFVPAFSGLFAPYWRSDARGAIVGLTRFVNKGHLARAVLEATAFQTREVLDAMNADSGVDLTALKVDGGMVVNELLMQFQADILGVPVIRPVVAETTALGAAYAAGLAVGFWKTEDDIRENWAQDKQWEPQMDESRRASEYANWKKAVTKTFDWVED</sequence>
<dbReference type="PANTHER" id="PTHR10196:SF69">
    <property type="entry name" value="GLYCEROL KINASE"/>
    <property type="match status" value="1"/>
</dbReference>
<evidence type="ECO:0000256" key="2">
    <source>
        <dbReference type="ARBA" id="ARBA00009156"/>
    </source>
</evidence>
<dbReference type="RefSeq" id="WP_089914768.1">
    <property type="nucleotide sequence ID" value="NZ_FOFV01000004.1"/>
</dbReference>
<protein>
    <recommendedName>
        <fullName evidence="10">Glycerol kinase</fullName>
        <ecNumber evidence="10">2.7.1.30</ecNumber>
    </recommendedName>
    <alternativeName>
        <fullName evidence="10">ATP:glycerol 3-phosphotransferase</fullName>
    </alternativeName>
    <alternativeName>
        <fullName evidence="10">Glycerokinase</fullName>
        <shortName evidence="10">GK</shortName>
    </alternativeName>
</protein>
<comment type="similarity">
    <text evidence="2 10 11">Belongs to the FGGY kinase family.</text>
</comment>
<feature type="binding site" evidence="10">
    <location>
        <position position="83"/>
    </location>
    <ligand>
        <name>glycerol</name>
        <dbReference type="ChEBI" id="CHEBI:17754"/>
    </ligand>
</feature>
<name>A0A1H9IEY3_9PSEU</name>
<dbReference type="GO" id="GO:0019563">
    <property type="term" value="P:glycerol catabolic process"/>
    <property type="evidence" value="ECO:0007669"/>
    <property type="project" value="UniProtKB-UniRule"/>
</dbReference>
<dbReference type="PIRSF" id="PIRSF000538">
    <property type="entry name" value="GlpK"/>
    <property type="match status" value="1"/>
</dbReference>
<feature type="binding site" evidence="10">
    <location>
        <position position="247"/>
    </location>
    <ligand>
        <name>sn-glycerol 3-phosphate</name>
        <dbReference type="ChEBI" id="CHEBI:57597"/>
    </ligand>
</feature>
<comment type="pathway">
    <text evidence="1 10">Polyol metabolism; glycerol degradation via glycerol kinase pathway; sn-glycerol 3-phosphate from glycerol: step 1/1.</text>
</comment>
<dbReference type="PROSITE" id="PS00933">
    <property type="entry name" value="FGGY_KINASES_1"/>
    <property type="match status" value="1"/>
</dbReference>
<feature type="binding site" evidence="10">
    <location>
        <position position="135"/>
    </location>
    <ligand>
        <name>sn-glycerol 3-phosphate</name>
        <dbReference type="ChEBI" id="CHEBI:57597"/>
    </ligand>
</feature>
<dbReference type="GO" id="GO:0004370">
    <property type="term" value="F:glycerol kinase activity"/>
    <property type="evidence" value="ECO:0007669"/>
    <property type="project" value="UniProtKB-UniRule"/>
</dbReference>
<dbReference type="GO" id="GO:0006072">
    <property type="term" value="P:glycerol-3-phosphate metabolic process"/>
    <property type="evidence" value="ECO:0007669"/>
    <property type="project" value="InterPro"/>
</dbReference>
<evidence type="ECO:0000259" key="12">
    <source>
        <dbReference type="Pfam" id="PF00370"/>
    </source>
</evidence>
<evidence type="ECO:0000256" key="7">
    <source>
        <dbReference type="ARBA" id="ARBA00022840"/>
    </source>
</evidence>
<evidence type="ECO:0000256" key="1">
    <source>
        <dbReference type="ARBA" id="ARBA00005190"/>
    </source>
</evidence>
<feature type="binding site" evidence="10">
    <location>
        <position position="247"/>
    </location>
    <ligand>
        <name>glycerol</name>
        <dbReference type="ChEBI" id="CHEBI:17754"/>
    </ligand>
</feature>
<comment type="function">
    <text evidence="9 10">Key enzyme in the regulation of glycerol uptake and metabolism. Catalyzes the phosphorylation of glycerol to yield sn-glycerol 3-phosphate.</text>
</comment>
<comment type="activity regulation">
    <text evidence="10">Inhibited by fructose 1,6-bisphosphate (FBP).</text>
</comment>
<dbReference type="PROSITE" id="PS00445">
    <property type="entry name" value="FGGY_KINASES_2"/>
    <property type="match status" value="1"/>
</dbReference>
<feature type="binding site" evidence="10">
    <location>
        <position position="414"/>
    </location>
    <ligand>
        <name>ATP</name>
        <dbReference type="ChEBI" id="CHEBI:30616"/>
    </ligand>
</feature>
<dbReference type="FunFam" id="3.30.420.40:FF:000008">
    <property type="entry name" value="Glycerol kinase"/>
    <property type="match status" value="1"/>
</dbReference>
<dbReference type="FunFam" id="3.30.420.40:FF:000007">
    <property type="entry name" value="Glycerol kinase"/>
    <property type="match status" value="1"/>
</dbReference>
<keyword evidence="4 10" id="KW-0547">Nucleotide-binding</keyword>
<dbReference type="CDD" id="cd07769">
    <property type="entry name" value="ASKHA_NBD_FGGY_GK"/>
    <property type="match status" value="1"/>
</dbReference>
<evidence type="ECO:0000256" key="10">
    <source>
        <dbReference type="HAMAP-Rule" id="MF_00186"/>
    </source>
</evidence>
<feature type="binding site" evidence="10">
    <location>
        <position position="269"/>
    </location>
    <ligand>
        <name>ADP</name>
        <dbReference type="ChEBI" id="CHEBI:456216"/>
    </ligand>
</feature>
<dbReference type="Pfam" id="PF00370">
    <property type="entry name" value="FGGY_N"/>
    <property type="match status" value="1"/>
</dbReference>
<evidence type="ECO:0000256" key="4">
    <source>
        <dbReference type="ARBA" id="ARBA00022741"/>
    </source>
</evidence>
<dbReference type="NCBIfam" id="TIGR01311">
    <property type="entry name" value="glycerol_kin"/>
    <property type="match status" value="1"/>
</dbReference>
<keyword evidence="5 10" id="KW-0418">Kinase</keyword>
<feature type="domain" description="Carbohydrate kinase FGGY N-terminal" evidence="12">
    <location>
        <begin position="4"/>
        <end position="254"/>
    </location>
</feature>
<dbReference type="Proteomes" id="UP000199503">
    <property type="component" value="Unassembled WGS sequence"/>
</dbReference>
<dbReference type="OrthoDB" id="9805576at2"/>
<feature type="binding site" evidence="10">
    <location>
        <position position="14"/>
    </location>
    <ligand>
        <name>ATP</name>
        <dbReference type="ChEBI" id="CHEBI:30616"/>
    </ligand>
</feature>
<organism evidence="14 15">
    <name type="scientific">Lentzea albida</name>
    <dbReference type="NCBI Taxonomy" id="65499"/>
    <lineage>
        <taxon>Bacteria</taxon>
        <taxon>Bacillati</taxon>
        <taxon>Actinomycetota</taxon>
        <taxon>Actinomycetes</taxon>
        <taxon>Pseudonocardiales</taxon>
        <taxon>Pseudonocardiaceae</taxon>
        <taxon>Lentzea</taxon>
    </lineage>
</organism>
<evidence type="ECO:0000259" key="13">
    <source>
        <dbReference type="Pfam" id="PF02782"/>
    </source>
</evidence>
<dbReference type="AlphaFoldDB" id="A0A1H9IEY3"/>
<feature type="binding site" evidence="10">
    <location>
        <position position="248"/>
    </location>
    <ligand>
        <name>glycerol</name>
        <dbReference type="ChEBI" id="CHEBI:17754"/>
    </ligand>
</feature>
<dbReference type="PANTHER" id="PTHR10196">
    <property type="entry name" value="SUGAR KINASE"/>
    <property type="match status" value="1"/>
</dbReference>
<feature type="binding site" evidence="10">
    <location>
        <position position="317"/>
    </location>
    <ligand>
        <name>ATP</name>
        <dbReference type="ChEBI" id="CHEBI:30616"/>
    </ligand>
</feature>
<feature type="binding site" evidence="10">
    <location>
        <position position="313"/>
    </location>
    <ligand>
        <name>ADP</name>
        <dbReference type="ChEBI" id="CHEBI:456216"/>
    </ligand>
</feature>
<feature type="domain" description="Carbohydrate kinase FGGY C-terminal" evidence="13">
    <location>
        <begin position="264"/>
        <end position="453"/>
    </location>
</feature>
<feature type="binding site" evidence="10">
    <location>
        <position position="12"/>
    </location>
    <ligand>
        <name>ADP</name>
        <dbReference type="ChEBI" id="CHEBI:456216"/>
    </ligand>
</feature>
<feature type="binding site" evidence="10">
    <location>
        <position position="313"/>
    </location>
    <ligand>
        <name>ATP</name>
        <dbReference type="ChEBI" id="CHEBI:30616"/>
    </ligand>
</feature>
<feature type="binding site" evidence="10">
    <location>
        <position position="12"/>
    </location>
    <ligand>
        <name>sn-glycerol 3-phosphate</name>
        <dbReference type="ChEBI" id="CHEBI:57597"/>
    </ligand>
</feature>
<dbReference type="NCBIfam" id="NF000756">
    <property type="entry name" value="PRK00047.1"/>
    <property type="match status" value="1"/>
</dbReference>
<keyword evidence="7 10" id="KW-0067">ATP-binding</keyword>
<accession>A0A1H9IEY3</accession>
<dbReference type="GO" id="GO:0005524">
    <property type="term" value="F:ATP binding"/>
    <property type="evidence" value="ECO:0007669"/>
    <property type="project" value="UniProtKB-UniRule"/>
</dbReference>
<dbReference type="InterPro" id="IPR043129">
    <property type="entry name" value="ATPase_NBD"/>
</dbReference>
<dbReference type="InterPro" id="IPR018483">
    <property type="entry name" value="Carb_kinase_FGGY_CS"/>
</dbReference>
<feature type="binding site" evidence="10">
    <location>
        <position position="83"/>
    </location>
    <ligand>
        <name>sn-glycerol 3-phosphate</name>
        <dbReference type="ChEBI" id="CHEBI:57597"/>
    </ligand>
</feature>
<dbReference type="Gene3D" id="3.30.420.40">
    <property type="match status" value="2"/>
</dbReference>
<evidence type="ECO:0000256" key="3">
    <source>
        <dbReference type="ARBA" id="ARBA00022679"/>
    </source>
</evidence>
<dbReference type="SUPFAM" id="SSF53067">
    <property type="entry name" value="Actin-like ATPase domain"/>
    <property type="match status" value="2"/>
</dbReference>
<keyword evidence="15" id="KW-1185">Reference proteome</keyword>
<dbReference type="STRING" id="65499.SAMN04488000_104165"/>
<feature type="binding site" evidence="10">
    <location>
        <position position="12"/>
    </location>
    <ligand>
        <name>ATP</name>
        <dbReference type="ChEBI" id="CHEBI:30616"/>
    </ligand>
</feature>
<evidence type="ECO:0000313" key="15">
    <source>
        <dbReference type="Proteomes" id="UP000199503"/>
    </source>
</evidence>
<dbReference type="HAMAP" id="MF_00186">
    <property type="entry name" value="Glycerol_kin"/>
    <property type="match status" value="1"/>
</dbReference>
<feature type="binding site" evidence="10">
    <location>
        <position position="13"/>
    </location>
    <ligand>
        <name>ATP</name>
        <dbReference type="ChEBI" id="CHEBI:30616"/>
    </ligand>
</feature>
<evidence type="ECO:0000256" key="11">
    <source>
        <dbReference type="RuleBase" id="RU003733"/>
    </source>
</evidence>
<feature type="binding site" evidence="10">
    <location>
        <position position="418"/>
    </location>
    <ligand>
        <name>ADP</name>
        <dbReference type="ChEBI" id="CHEBI:456216"/>
    </ligand>
</feature>